<evidence type="ECO:0000313" key="16">
    <source>
        <dbReference type="Proteomes" id="UP000527143"/>
    </source>
</evidence>
<dbReference type="InterPro" id="IPR014782">
    <property type="entry name" value="Peptidase_M1_dom"/>
</dbReference>
<dbReference type="RefSeq" id="WP_425506397.1">
    <property type="nucleotide sequence ID" value="NZ_JACIJF010000001.1"/>
</dbReference>
<feature type="binding site" evidence="12">
    <location>
        <position position="359"/>
    </location>
    <ligand>
        <name>Zn(2+)</name>
        <dbReference type="ChEBI" id="CHEBI:29105"/>
        <note>catalytic</note>
    </ligand>
</feature>
<keyword evidence="6" id="KW-0963">Cytoplasm</keyword>
<evidence type="ECO:0000256" key="6">
    <source>
        <dbReference type="ARBA" id="ARBA00022490"/>
    </source>
</evidence>
<dbReference type="SUPFAM" id="SSF63737">
    <property type="entry name" value="Leukotriene A4 hydrolase N-terminal domain"/>
    <property type="match status" value="1"/>
</dbReference>
<evidence type="ECO:0000256" key="1">
    <source>
        <dbReference type="ARBA" id="ARBA00000098"/>
    </source>
</evidence>
<dbReference type="EMBL" id="JACIJF010000001">
    <property type="protein sequence ID" value="MBB5708827.1"/>
    <property type="molecule type" value="Genomic_DNA"/>
</dbReference>
<keyword evidence="16" id="KW-1185">Reference proteome</keyword>
<evidence type="ECO:0000256" key="9">
    <source>
        <dbReference type="ARBA" id="ARBA00022801"/>
    </source>
</evidence>
<comment type="caution">
    <text evidence="15">The sequence shown here is derived from an EMBL/GenBank/DDBJ whole genome shotgun (WGS) entry which is preliminary data.</text>
</comment>
<dbReference type="Proteomes" id="UP000527143">
    <property type="component" value="Unassembled WGS sequence"/>
</dbReference>
<accession>A0A840Y6C9</accession>
<dbReference type="GO" id="GO:0006508">
    <property type="term" value="P:proteolysis"/>
    <property type="evidence" value="ECO:0007669"/>
    <property type="project" value="UniProtKB-KW"/>
</dbReference>
<dbReference type="InterPro" id="IPR001930">
    <property type="entry name" value="Peptidase_M1"/>
</dbReference>
<proteinExistence type="inferred from homology"/>
<keyword evidence="10 12" id="KW-0862">Zinc</keyword>
<dbReference type="GO" id="GO:0008270">
    <property type="term" value="F:zinc ion binding"/>
    <property type="evidence" value="ECO:0007669"/>
    <property type="project" value="InterPro"/>
</dbReference>
<keyword evidence="7" id="KW-0645">Protease</keyword>
<keyword evidence="15" id="KW-0031">Aminopeptidase</keyword>
<evidence type="ECO:0000256" key="3">
    <source>
        <dbReference type="ARBA" id="ARBA00010136"/>
    </source>
</evidence>
<dbReference type="GO" id="GO:0005737">
    <property type="term" value="C:cytoplasm"/>
    <property type="evidence" value="ECO:0007669"/>
    <property type="project" value="UniProtKB-SubCell"/>
</dbReference>
<comment type="subcellular location">
    <subcellularLocation>
        <location evidence="2">Cytoplasm</location>
    </subcellularLocation>
</comment>
<sequence>MEASIITRLLLAPSLLTLAAPAAAQHIRPGEPPITATTQTSGGPIEVERGALHLEHVDLAIEVHPDTQRLRGVGTLTLRTSIPQKRLLIDLDKNLPVSAISIDGEALQPTAWSNPEGRLAITLPRPLTAGAKAVVRIVYGGTPHVAVRAPWDDGIVWAKTPLDKKPWVATTAEGYGCDLFWPCLDFPRGEPDKADIHITVPAGLSAPSNGLLQQVETLPDGRTTWHWKARSPNPYSIALNVAPYKEVSAPYRSRFGGTIPMSYWYLPGRELKAQALFAEFAPTLDFFENVLGPYPWFDEKVGVVETPHLGMEHQTINAYGNNYKKTPAGFDEIFQHELAHEWFGNQMSAGNWDDYWLHEGYAQYFQPLYGRWREGEARYAAMMDDFRNQIMNLAPIVSGRIMTEEEVYETEKGGPGSDIYVKGAWVLHTLRNLIGDNDFWEVTRRLVYGRADPKPGDFNPRFASTSEYVAIVDQVTGKDLGWFFDVYLRQAALPDLVQTRAGAQLTLRWQTPAGKPFPLPVEVEVDGKIQTVAMPGGTATLTVPAGAHVVLDPASRVLKRSAAVEALQAYAQARSQ</sequence>
<dbReference type="InterPro" id="IPR034015">
    <property type="entry name" value="M1_LTA4H"/>
</dbReference>
<organism evidence="15 16">
    <name type="scientific">Sphingomonas xinjiangensis</name>
    <dbReference type="NCBI Taxonomy" id="643568"/>
    <lineage>
        <taxon>Bacteria</taxon>
        <taxon>Pseudomonadati</taxon>
        <taxon>Pseudomonadota</taxon>
        <taxon>Alphaproteobacteria</taxon>
        <taxon>Sphingomonadales</taxon>
        <taxon>Sphingomonadaceae</taxon>
        <taxon>Sphingomonas</taxon>
    </lineage>
</organism>
<feature type="binding site" evidence="12">
    <location>
        <position position="340"/>
    </location>
    <ligand>
        <name>Zn(2+)</name>
        <dbReference type="ChEBI" id="CHEBI:29105"/>
        <note>catalytic</note>
    </ligand>
</feature>
<evidence type="ECO:0000256" key="4">
    <source>
        <dbReference type="ARBA" id="ARBA00012564"/>
    </source>
</evidence>
<evidence type="ECO:0000256" key="5">
    <source>
        <dbReference type="ARBA" id="ARBA00015611"/>
    </source>
</evidence>
<evidence type="ECO:0000256" key="8">
    <source>
        <dbReference type="ARBA" id="ARBA00022723"/>
    </source>
</evidence>
<dbReference type="CDD" id="cd09603">
    <property type="entry name" value="M1_APN_like"/>
    <property type="match status" value="1"/>
</dbReference>
<dbReference type="InterPro" id="IPR042097">
    <property type="entry name" value="Aminopeptidase_N-like_N_sf"/>
</dbReference>
<evidence type="ECO:0000256" key="12">
    <source>
        <dbReference type="PIRSR" id="PIRSR634015-3"/>
    </source>
</evidence>
<keyword evidence="11" id="KW-0482">Metalloprotease</keyword>
<dbReference type="SUPFAM" id="SSF55486">
    <property type="entry name" value="Metalloproteases ('zincins'), catalytic domain"/>
    <property type="match status" value="1"/>
</dbReference>
<evidence type="ECO:0000256" key="2">
    <source>
        <dbReference type="ARBA" id="ARBA00004496"/>
    </source>
</evidence>
<dbReference type="Pfam" id="PF01433">
    <property type="entry name" value="Peptidase_M1"/>
    <property type="match status" value="1"/>
</dbReference>
<dbReference type="PRINTS" id="PR00756">
    <property type="entry name" value="ALADIPTASE"/>
</dbReference>
<evidence type="ECO:0000256" key="11">
    <source>
        <dbReference type="ARBA" id="ARBA00023049"/>
    </source>
</evidence>
<keyword evidence="9" id="KW-0378">Hydrolase</keyword>
<comment type="catalytic activity">
    <reaction evidence="1">
        <text>Release of an N-terminal amino acid, Xaa-|-Yaa- from a peptide, amide or arylamide. Xaa is preferably Ala, but may be most amino acids including Pro (slow action). When a terminal hydrophobic residue is followed by a prolyl residue, the two may be released as an intact Xaa-Pro dipeptide.</text>
        <dbReference type="EC" id="3.4.11.2"/>
    </reaction>
</comment>
<comment type="cofactor">
    <cofactor evidence="12">
        <name>Zn(2+)</name>
        <dbReference type="ChEBI" id="CHEBI:29105"/>
    </cofactor>
    <text evidence="12">Binds 1 zinc ion per subunit.</text>
</comment>
<dbReference type="PANTHER" id="PTHR45726">
    <property type="entry name" value="LEUKOTRIENE A-4 HYDROLASE"/>
    <property type="match status" value="1"/>
</dbReference>
<feature type="binding site" evidence="12">
    <location>
        <position position="336"/>
    </location>
    <ligand>
        <name>Zn(2+)</name>
        <dbReference type="ChEBI" id="CHEBI:29105"/>
        <note>catalytic</note>
    </ligand>
</feature>
<evidence type="ECO:0000313" key="15">
    <source>
        <dbReference type="EMBL" id="MBB5708827.1"/>
    </source>
</evidence>
<gene>
    <name evidence="15" type="ORF">FHT02_000033</name>
</gene>
<dbReference type="GO" id="GO:0016285">
    <property type="term" value="F:alanyl aminopeptidase activity"/>
    <property type="evidence" value="ECO:0007669"/>
    <property type="project" value="UniProtKB-EC"/>
</dbReference>
<dbReference type="InterPro" id="IPR027268">
    <property type="entry name" value="Peptidase_M4/M1_CTD_sf"/>
</dbReference>
<dbReference type="GO" id="GO:0008237">
    <property type="term" value="F:metallopeptidase activity"/>
    <property type="evidence" value="ECO:0007669"/>
    <property type="project" value="UniProtKB-KW"/>
</dbReference>
<evidence type="ECO:0000259" key="14">
    <source>
        <dbReference type="Pfam" id="PF01433"/>
    </source>
</evidence>
<feature type="signal peptide" evidence="13">
    <location>
        <begin position="1"/>
        <end position="24"/>
    </location>
</feature>
<evidence type="ECO:0000256" key="7">
    <source>
        <dbReference type="ARBA" id="ARBA00022670"/>
    </source>
</evidence>
<protein>
    <recommendedName>
        <fullName evidence="5">Aminopeptidase N</fullName>
        <ecNumber evidence="4">3.4.11.2</ecNumber>
    </recommendedName>
</protein>
<dbReference type="PANTHER" id="PTHR45726:SF3">
    <property type="entry name" value="LEUKOTRIENE A-4 HYDROLASE"/>
    <property type="match status" value="1"/>
</dbReference>
<feature type="domain" description="Peptidase M1 membrane alanine aminopeptidase" evidence="14">
    <location>
        <begin position="331"/>
        <end position="445"/>
    </location>
</feature>
<dbReference type="EC" id="3.4.11.2" evidence="4"/>
<evidence type="ECO:0000256" key="10">
    <source>
        <dbReference type="ARBA" id="ARBA00022833"/>
    </source>
</evidence>
<keyword evidence="13" id="KW-0732">Signal</keyword>
<dbReference type="Gene3D" id="2.60.40.1730">
    <property type="entry name" value="tricorn interacting facor f3 domain"/>
    <property type="match status" value="1"/>
</dbReference>
<keyword evidence="8 12" id="KW-0479">Metal-binding</keyword>
<feature type="chain" id="PRO_5033033813" description="Aminopeptidase N" evidence="13">
    <location>
        <begin position="25"/>
        <end position="576"/>
    </location>
</feature>
<name>A0A840Y6C9_9SPHN</name>
<dbReference type="Gene3D" id="1.10.390.10">
    <property type="entry name" value="Neutral Protease Domain 2"/>
    <property type="match status" value="1"/>
</dbReference>
<comment type="similarity">
    <text evidence="3">Belongs to the peptidase M1 family.</text>
</comment>
<reference evidence="15 16" key="1">
    <citation type="submission" date="2020-08" db="EMBL/GenBank/DDBJ databases">
        <title>Genomic Encyclopedia of Type Strains, Phase IV (KMG-IV): sequencing the most valuable type-strain genomes for metagenomic binning, comparative biology and taxonomic classification.</title>
        <authorList>
            <person name="Goeker M."/>
        </authorList>
    </citation>
    <scope>NUCLEOTIDE SEQUENCE [LARGE SCALE GENOMIC DNA]</scope>
    <source>
        <strain evidence="15 16">DSM 26736</strain>
    </source>
</reference>
<evidence type="ECO:0000256" key="13">
    <source>
        <dbReference type="SAM" id="SignalP"/>
    </source>
</evidence>
<dbReference type="AlphaFoldDB" id="A0A840Y6C9"/>